<evidence type="ECO:0000256" key="1">
    <source>
        <dbReference type="ARBA" id="ARBA00004141"/>
    </source>
</evidence>
<dbReference type="GO" id="GO:0005886">
    <property type="term" value="C:plasma membrane"/>
    <property type="evidence" value="ECO:0007669"/>
    <property type="project" value="UniProtKB-SubCell"/>
</dbReference>
<evidence type="ECO:0000256" key="6">
    <source>
        <dbReference type="RuleBase" id="RU363041"/>
    </source>
</evidence>
<dbReference type="PANTHER" id="PTHR43701:SF5">
    <property type="entry name" value="MEMBRANE TRANSPORTER PROTEIN-RELATED"/>
    <property type="match status" value="1"/>
</dbReference>
<organism evidence="7 8">
    <name type="scientific">Halarsenatibacter silvermanii</name>
    <dbReference type="NCBI Taxonomy" id="321763"/>
    <lineage>
        <taxon>Bacteria</taxon>
        <taxon>Bacillati</taxon>
        <taxon>Bacillota</taxon>
        <taxon>Clostridia</taxon>
        <taxon>Halanaerobiales</taxon>
        <taxon>Halarsenatibacteraceae</taxon>
        <taxon>Halarsenatibacter</taxon>
    </lineage>
</organism>
<keyword evidence="3 6" id="KW-0812">Transmembrane</keyword>
<sequence>MLWLILIYSVLVGFSIGLMGMGGVFLTPVLILIMDLSLSEIMGTVLLSFTATGMMGSLMYHRRGNIDWSAALLLGSFSALGSIFGASTNLALDEEILKTILGLFLAAIGVFTLLRHKFTLTLGGFNNIESAVFSVIIFSLTGLGVGFASGLLGVGGPVLLVPLLVAAGWPILLAVGVSQVVSVFASLAGAAGYLQAGSLSPLLAFWLAGGQLIGVVCGSISAHSLPENKIKILLGTALIFLGFYFTV</sequence>
<feature type="transmembrane region" description="Helical" evidence="6">
    <location>
        <begin position="6"/>
        <end position="34"/>
    </location>
</feature>
<gene>
    <name evidence="7" type="ORF">SAMN04488692_10859</name>
</gene>
<dbReference type="Pfam" id="PF01925">
    <property type="entry name" value="TauE"/>
    <property type="match status" value="1"/>
</dbReference>
<feature type="transmembrane region" description="Helical" evidence="6">
    <location>
        <begin position="41"/>
        <end position="60"/>
    </location>
</feature>
<feature type="transmembrane region" description="Helical" evidence="6">
    <location>
        <begin position="66"/>
        <end position="84"/>
    </location>
</feature>
<evidence type="ECO:0000313" key="7">
    <source>
        <dbReference type="EMBL" id="SDL73256.1"/>
    </source>
</evidence>
<evidence type="ECO:0000256" key="2">
    <source>
        <dbReference type="ARBA" id="ARBA00009142"/>
    </source>
</evidence>
<reference evidence="7 8" key="1">
    <citation type="submission" date="2016-10" db="EMBL/GenBank/DDBJ databases">
        <authorList>
            <person name="de Groot N.N."/>
        </authorList>
    </citation>
    <scope>NUCLEOTIDE SEQUENCE [LARGE SCALE GENOMIC DNA]</scope>
    <source>
        <strain evidence="7 8">SLAS-1</strain>
    </source>
</reference>
<comment type="similarity">
    <text evidence="2 6">Belongs to the 4-toluene sulfonate uptake permease (TSUP) (TC 2.A.102) family.</text>
</comment>
<feature type="transmembrane region" description="Helical" evidence="6">
    <location>
        <begin position="230"/>
        <end position="246"/>
    </location>
</feature>
<dbReference type="PANTHER" id="PTHR43701">
    <property type="entry name" value="MEMBRANE TRANSPORTER PROTEIN MJ0441-RELATED"/>
    <property type="match status" value="1"/>
</dbReference>
<keyword evidence="6" id="KW-1003">Cell membrane</keyword>
<proteinExistence type="inferred from homology"/>
<dbReference type="InterPro" id="IPR051598">
    <property type="entry name" value="TSUP/Inactive_protease-like"/>
</dbReference>
<evidence type="ECO:0000256" key="5">
    <source>
        <dbReference type="ARBA" id="ARBA00023136"/>
    </source>
</evidence>
<feature type="transmembrane region" description="Helical" evidence="6">
    <location>
        <begin position="134"/>
        <end position="164"/>
    </location>
</feature>
<evidence type="ECO:0000313" key="8">
    <source>
        <dbReference type="Proteomes" id="UP000199476"/>
    </source>
</evidence>
<keyword evidence="5 6" id="KW-0472">Membrane</keyword>
<dbReference type="InterPro" id="IPR002781">
    <property type="entry name" value="TM_pro_TauE-like"/>
</dbReference>
<evidence type="ECO:0000256" key="3">
    <source>
        <dbReference type="ARBA" id="ARBA00022692"/>
    </source>
</evidence>
<evidence type="ECO:0000256" key="4">
    <source>
        <dbReference type="ARBA" id="ARBA00022989"/>
    </source>
</evidence>
<name>A0A1G9MG59_9FIRM</name>
<protein>
    <recommendedName>
        <fullName evidence="6">Probable membrane transporter protein</fullName>
    </recommendedName>
</protein>
<keyword evidence="4 6" id="KW-1133">Transmembrane helix</keyword>
<keyword evidence="8" id="KW-1185">Reference proteome</keyword>
<comment type="subcellular location">
    <subcellularLocation>
        <location evidence="6">Cell membrane</location>
        <topology evidence="6">Multi-pass membrane protein</topology>
    </subcellularLocation>
    <subcellularLocation>
        <location evidence="1">Membrane</location>
        <topology evidence="1">Multi-pass membrane protein</topology>
    </subcellularLocation>
</comment>
<feature type="transmembrane region" description="Helical" evidence="6">
    <location>
        <begin position="96"/>
        <end position="114"/>
    </location>
</feature>
<dbReference type="STRING" id="321763.SAMN04488692_10859"/>
<dbReference type="Proteomes" id="UP000199476">
    <property type="component" value="Unassembled WGS sequence"/>
</dbReference>
<dbReference type="EMBL" id="FNGO01000008">
    <property type="protein sequence ID" value="SDL73256.1"/>
    <property type="molecule type" value="Genomic_DNA"/>
</dbReference>
<dbReference type="AlphaFoldDB" id="A0A1G9MG59"/>
<accession>A0A1G9MG59</accession>
<feature type="transmembrane region" description="Helical" evidence="6">
    <location>
        <begin position="199"/>
        <end position="218"/>
    </location>
</feature>